<evidence type="ECO:0000313" key="3">
    <source>
        <dbReference type="Proteomes" id="UP001652582"/>
    </source>
</evidence>
<feature type="compositionally biased region" description="Basic and acidic residues" evidence="1">
    <location>
        <begin position="208"/>
        <end position="222"/>
    </location>
</feature>
<sequence length="222" mass="25324">MASITFILEIMFSITLILALTLPKAEASKPSNLLSLLTNTIHHHKQPIILILEKDAVINEDRARLDNVLSLESSAEDGNRLIHQLLGHDQPKMKAVQYKKSTRKPYQLSDKNRYRVQRDKEDRSLQNEDKTLRSPIVKKLLRISNSLRCEAKDECKDKCANKFSGTYKIKCNIQCTYKYSCEDKVEDRDSCDGSDECGSESEVQMSTKGEHMVTDKPGCKRC</sequence>
<evidence type="ECO:0000256" key="1">
    <source>
        <dbReference type="SAM" id="MobiDB-lite"/>
    </source>
</evidence>
<dbReference type="Proteomes" id="UP001652582">
    <property type="component" value="Chromosome 18"/>
</dbReference>
<name>A0ABM3LV30_BICAN</name>
<gene>
    <name evidence="4" type="primary">LOC112056377</name>
</gene>
<feature type="chain" id="PRO_5046018069" evidence="2">
    <location>
        <begin position="28"/>
        <end position="222"/>
    </location>
</feature>
<evidence type="ECO:0000313" key="4">
    <source>
        <dbReference type="RefSeq" id="XP_052742933.1"/>
    </source>
</evidence>
<organism evidence="3 4">
    <name type="scientific">Bicyclus anynana</name>
    <name type="common">Squinting bush brown butterfly</name>
    <dbReference type="NCBI Taxonomy" id="110368"/>
    <lineage>
        <taxon>Eukaryota</taxon>
        <taxon>Metazoa</taxon>
        <taxon>Ecdysozoa</taxon>
        <taxon>Arthropoda</taxon>
        <taxon>Hexapoda</taxon>
        <taxon>Insecta</taxon>
        <taxon>Pterygota</taxon>
        <taxon>Neoptera</taxon>
        <taxon>Endopterygota</taxon>
        <taxon>Lepidoptera</taxon>
        <taxon>Glossata</taxon>
        <taxon>Ditrysia</taxon>
        <taxon>Papilionoidea</taxon>
        <taxon>Nymphalidae</taxon>
        <taxon>Satyrinae</taxon>
        <taxon>Satyrini</taxon>
        <taxon>Mycalesina</taxon>
        <taxon>Bicyclus</taxon>
    </lineage>
</organism>
<feature type="region of interest" description="Disordered" evidence="1">
    <location>
        <begin position="191"/>
        <end position="222"/>
    </location>
</feature>
<reference evidence="4" key="1">
    <citation type="submission" date="2025-08" db="UniProtKB">
        <authorList>
            <consortium name="RefSeq"/>
        </authorList>
    </citation>
    <scope>IDENTIFICATION</scope>
</reference>
<keyword evidence="2" id="KW-0732">Signal</keyword>
<proteinExistence type="predicted"/>
<keyword evidence="3" id="KW-1185">Reference proteome</keyword>
<evidence type="ECO:0000256" key="2">
    <source>
        <dbReference type="SAM" id="SignalP"/>
    </source>
</evidence>
<accession>A0ABM3LV30</accession>
<feature type="signal peptide" evidence="2">
    <location>
        <begin position="1"/>
        <end position="27"/>
    </location>
</feature>
<dbReference type="GeneID" id="112056377"/>
<protein>
    <submittedName>
        <fullName evidence="4">Uncharacterized protein LOC112056377</fullName>
    </submittedName>
</protein>
<dbReference type="RefSeq" id="XP_052742933.1">
    <property type="nucleotide sequence ID" value="XM_052886973.1"/>
</dbReference>